<accession>A0ABR2P995</accession>
<reference evidence="1 2" key="1">
    <citation type="journal article" date="2024" name="G3 (Bethesda)">
        <title>Genome assembly of Hibiscus sabdariffa L. provides insights into metabolisms of medicinal natural products.</title>
        <authorList>
            <person name="Kim T."/>
        </authorList>
    </citation>
    <scope>NUCLEOTIDE SEQUENCE [LARGE SCALE GENOMIC DNA]</scope>
    <source>
        <strain evidence="1">TK-2024</strain>
        <tissue evidence="1">Old leaves</tissue>
    </source>
</reference>
<keyword evidence="2" id="KW-1185">Reference proteome</keyword>
<evidence type="ECO:0000313" key="1">
    <source>
        <dbReference type="EMBL" id="KAK8985003.1"/>
    </source>
</evidence>
<evidence type="ECO:0000313" key="2">
    <source>
        <dbReference type="Proteomes" id="UP001396334"/>
    </source>
</evidence>
<name>A0ABR2P995_9ROSI</name>
<gene>
    <name evidence="1" type="ORF">V6N11_082623</name>
</gene>
<dbReference type="Proteomes" id="UP001396334">
    <property type="component" value="Unassembled WGS sequence"/>
</dbReference>
<proteinExistence type="predicted"/>
<protein>
    <submittedName>
        <fullName evidence="1">Uncharacterized protein</fullName>
    </submittedName>
</protein>
<sequence length="87" mass="9663">MGLGLGSLGLLVFRWTRFLHRNAWKNILIILHSTLCFLHLPRQESRQVLVSAALANSGSLVWSCISTTHVFFVLLLLPYASCAPQSA</sequence>
<organism evidence="1 2">
    <name type="scientific">Hibiscus sabdariffa</name>
    <name type="common">roselle</name>
    <dbReference type="NCBI Taxonomy" id="183260"/>
    <lineage>
        <taxon>Eukaryota</taxon>
        <taxon>Viridiplantae</taxon>
        <taxon>Streptophyta</taxon>
        <taxon>Embryophyta</taxon>
        <taxon>Tracheophyta</taxon>
        <taxon>Spermatophyta</taxon>
        <taxon>Magnoliopsida</taxon>
        <taxon>eudicotyledons</taxon>
        <taxon>Gunneridae</taxon>
        <taxon>Pentapetalae</taxon>
        <taxon>rosids</taxon>
        <taxon>malvids</taxon>
        <taxon>Malvales</taxon>
        <taxon>Malvaceae</taxon>
        <taxon>Malvoideae</taxon>
        <taxon>Hibiscus</taxon>
    </lineage>
</organism>
<comment type="caution">
    <text evidence="1">The sequence shown here is derived from an EMBL/GenBank/DDBJ whole genome shotgun (WGS) entry which is preliminary data.</text>
</comment>
<dbReference type="EMBL" id="JBBPBN010000072">
    <property type="protein sequence ID" value="KAK8985003.1"/>
    <property type="molecule type" value="Genomic_DNA"/>
</dbReference>